<sequence>MGGRVAVNRLIHPLMVLGIAILLPGVGQVVNGQPRRGLVFAFYIVLLGVVTYMVAPPEASAIGRVAGGVFVYALSLLDAYQVAAKRWHRAKHV</sequence>
<keyword evidence="1" id="KW-1133">Transmembrane helix</keyword>
<gene>
    <name evidence="2" type="ORF">BST13_28530</name>
</gene>
<feature type="transmembrane region" description="Helical" evidence="1">
    <location>
        <begin position="38"/>
        <end position="55"/>
    </location>
</feature>
<dbReference type="STRING" id="1927124.BST13_28530"/>
<organism evidence="2 3">
    <name type="scientific">Mycobacterium aquaticum</name>
    <dbReference type="NCBI Taxonomy" id="1927124"/>
    <lineage>
        <taxon>Bacteria</taxon>
        <taxon>Bacillati</taxon>
        <taxon>Actinomycetota</taxon>
        <taxon>Actinomycetes</taxon>
        <taxon>Mycobacteriales</taxon>
        <taxon>Mycobacteriaceae</taxon>
        <taxon>Mycobacterium</taxon>
    </lineage>
</organism>
<keyword evidence="3" id="KW-1185">Reference proteome</keyword>
<evidence type="ECO:0000313" key="2">
    <source>
        <dbReference type="EMBL" id="ORA28691.1"/>
    </source>
</evidence>
<accession>A0A1X0AF69</accession>
<feature type="transmembrane region" description="Helical" evidence="1">
    <location>
        <begin position="61"/>
        <end position="80"/>
    </location>
</feature>
<evidence type="ECO:0000256" key="1">
    <source>
        <dbReference type="SAM" id="Phobius"/>
    </source>
</evidence>
<protein>
    <submittedName>
        <fullName evidence="2">Uncharacterized protein</fullName>
    </submittedName>
</protein>
<proteinExistence type="predicted"/>
<comment type="caution">
    <text evidence="2">The sequence shown here is derived from an EMBL/GenBank/DDBJ whole genome shotgun (WGS) entry which is preliminary data.</text>
</comment>
<reference evidence="2 3" key="1">
    <citation type="submission" date="2017-02" db="EMBL/GenBank/DDBJ databases">
        <title>The new phylogeny of genus Mycobacterium.</title>
        <authorList>
            <person name="Tortoli E."/>
            <person name="Trovato A."/>
            <person name="Cirillo D.M."/>
        </authorList>
    </citation>
    <scope>NUCLEOTIDE SEQUENCE [LARGE SCALE GENOMIC DNA]</scope>
    <source>
        <strain evidence="2 3">RW6</strain>
    </source>
</reference>
<keyword evidence="1" id="KW-0812">Transmembrane</keyword>
<feature type="transmembrane region" description="Helical" evidence="1">
    <location>
        <begin position="6"/>
        <end position="26"/>
    </location>
</feature>
<name>A0A1X0AF69_9MYCO</name>
<dbReference type="Proteomes" id="UP000192448">
    <property type="component" value="Unassembled WGS sequence"/>
</dbReference>
<keyword evidence="1" id="KW-0472">Membrane</keyword>
<dbReference type="AlphaFoldDB" id="A0A1X0AF69"/>
<evidence type="ECO:0000313" key="3">
    <source>
        <dbReference type="Proteomes" id="UP000192448"/>
    </source>
</evidence>
<dbReference type="EMBL" id="MVHF01000039">
    <property type="protein sequence ID" value="ORA28691.1"/>
    <property type="molecule type" value="Genomic_DNA"/>
</dbReference>